<dbReference type="AlphaFoldDB" id="A0A934QWZ9"/>
<comment type="caution">
    <text evidence="2">The sequence shown here is derived from an EMBL/GenBank/DDBJ whole genome shotgun (WGS) entry which is preliminary data.</text>
</comment>
<evidence type="ECO:0000256" key="1">
    <source>
        <dbReference type="ARBA" id="ARBA00007529"/>
    </source>
</evidence>
<evidence type="ECO:0000313" key="3">
    <source>
        <dbReference type="Proteomes" id="UP000635245"/>
    </source>
</evidence>
<protein>
    <submittedName>
        <fullName evidence="2">Proline racemase family protein</fullName>
    </submittedName>
</protein>
<gene>
    <name evidence="2" type="ORF">JHE00_26570</name>
</gene>
<proteinExistence type="inferred from homology"/>
<organism evidence="2 3">
    <name type="scientific">Prauserella cavernicola</name>
    <dbReference type="NCBI Taxonomy" id="2800127"/>
    <lineage>
        <taxon>Bacteria</taxon>
        <taxon>Bacillati</taxon>
        <taxon>Actinomycetota</taxon>
        <taxon>Actinomycetes</taxon>
        <taxon>Pseudonocardiales</taxon>
        <taxon>Pseudonocardiaceae</taxon>
        <taxon>Prauserella</taxon>
    </lineage>
</organism>
<dbReference type="Gene3D" id="3.10.310.10">
    <property type="entry name" value="Diaminopimelate Epimerase, Chain A, domain 1"/>
    <property type="match status" value="2"/>
</dbReference>
<dbReference type="SFLD" id="SFLDS00028">
    <property type="entry name" value="Proline_Racemase"/>
    <property type="match status" value="1"/>
</dbReference>
<dbReference type="GO" id="GO:0047580">
    <property type="term" value="F:4-hydroxyproline epimerase activity"/>
    <property type="evidence" value="ECO:0007669"/>
    <property type="project" value="TreeGrafter"/>
</dbReference>
<evidence type="ECO:0000313" key="2">
    <source>
        <dbReference type="EMBL" id="MBK1787910.1"/>
    </source>
</evidence>
<dbReference type="Pfam" id="PF05544">
    <property type="entry name" value="Pro_racemase"/>
    <property type="match status" value="1"/>
</dbReference>
<sequence length="352" mass="37316">MRSPGLPALEAEWSAGRQAAPLGVVDTHTAGNPTRVVVEGLQLPPSAREVPDARRWLRDSADWVRRLLVHEPRGGGLTCAVVPLASTAADHDLGAVILEPGSYPPMCGHCMIGLAAVVDEFDLVPGHVGADGRREVTIRTPAGLVRAGILRTPGAPSTVELTNVASWFVHSWNQVLGGKRVRVDLSYGGDYYATVDAGELGLSLRRESALDIVGLARELAASLTEHPRRDPLTGELMDVYQVMFYERLDDGETPSCRVVVVAPPGEIDRSPCGTGSSALLALRLARGEIGGGDELATRSIIDSRFTVRAAEVNDTGARPTVTPVLTGSAHVTGFSRLVADPLDVLAHGFEPI</sequence>
<reference evidence="2" key="1">
    <citation type="submission" date="2020-12" db="EMBL/GenBank/DDBJ databases">
        <title>Prauserella sp. ASG 168, a novel actinomycete isolated from cave rock.</title>
        <authorList>
            <person name="Suriyachadkun C."/>
        </authorList>
    </citation>
    <scope>NUCLEOTIDE SEQUENCE</scope>
    <source>
        <strain evidence="2">ASG 168</strain>
    </source>
</reference>
<dbReference type="PANTHER" id="PTHR33442">
    <property type="entry name" value="TRANS-3-HYDROXY-L-PROLINE DEHYDRATASE"/>
    <property type="match status" value="1"/>
</dbReference>
<dbReference type="SUPFAM" id="SSF54506">
    <property type="entry name" value="Diaminopimelate epimerase-like"/>
    <property type="match status" value="1"/>
</dbReference>
<keyword evidence="3" id="KW-1185">Reference proteome</keyword>
<dbReference type="PANTHER" id="PTHR33442:SF5">
    <property type="entry name" value="BIFUNCTIONAL TRANS-3-HYDROXY-L-PROLINE DEHYDRATASE_2-EPIMERASE"/>
    <property type="match status" value="1"/>
</dbReference>
<dbReference type="RefSeq" id="WP_200323099.1">
    <property type="nucleotide sequence ID" value="NZ_JAENJH010000008.1"/>
</dbReference>
<dbReference type="InterPro" id="IPR008794">
    <property type="entry name" value="Pro_racemase_fam"/>
</dbReference>
<dbReference type="EMBL" id="JAENJH010000008">
    <property type="protein sequence ID" value="MBK1787910.1"/>
    <property type="molecule type" value="Genomic_DNA"/>
</dbReference>
<name>A0A934QWZ9_9PSEU</name>
<dbReference type="Proteomes" id="UP000635245">
    <property type="component" value="Unassembled WGS sequence"/>
</dbReference>
<comment type="similarity">
    <text evidence="1">Belongs to the proline racemase family.</text>
</comment>
<accession>A0A934QWZ9</accession>
<dbReference type="PIRSF" id="PIRSF029792">
    <property type="entry name" value="Pro_racemase"/>
    <property type="match status" value="1"/>
</dbReference>